<accession>A0AAN9E050</accession>
<feature type="domain" description="RNase H type-1" evidence="2">
    <location>
        <begin position="243"/>
        <end position="373"/>
    </location>
</feature>
<dbReference type="InterPro" id="IPR002156">
    <property type="entry name" value="RNaseH_domain"/>
</dbReference>
<proteinExistence type="predicted"/>
<dbReference type="InterPro" id="IPR044730">
    <property type="entry name" value="RNase_H-like_dom_plant"/>
</dbReference>
<evidence type="ECO:0000259" key="2">
    <source>
        <dbReference type="PROSITE" id="PS50879"/>
    </source>
</evidence>
<reference evidence="3 4" key="1">
    <citation type="submission" date="2024-01" db="EMBL/GenBank/DDBJ databases">
        <title>The genomes of 5 underutilized Papilionoideae crops provide insights into root nodulation and disease resistanc.</title>
        <authorList>
            <person name="Yuan L."/>
        </authorList>
    </citation>
    <scope>NUCLEOTIDE SEQUENCE [LARGE SCALE GENOMIC DNA]</scope>
    <source>
        <strain evidence="3">ZHUSHIDOU_FW_LH</strain>
        <tissue evidence="3">Leaf</tissue>
    </source>
</reference>
<evidence type="ECO:0000256" key="1">
    <source>
        <dbReference type="SAM" id="MobiDB-lite"/>
    </source>
</evidence>
<dbReference type="InterPro" id="IPR053151">
    <property type="entry name" value="RNase_H-like"/>
</dbReference>
<dbReference type="PANTHER" id="PTHR47723">
    <property type="entry name" value="OS05G0353850 PROTEIN"/>
    <property type="match status" value="1"/>
</dbReference>
<dbReference type="SUPFAM" id="SSF53098">
    <property type="entry name" value="Ribonuclease H-like"/>
    <property type="match status" value="1"/>
</dbReference>
<dbReference type="EMBL" id="JAYWIO010000008">
    <property type="protein sequence ID" value="KAK7243101.1"/>
    <property type="molecule type" value="Genomic_DNA"/>
</dbReference>
<dbReference type="GO" id="GO:0003676">
    <property type="term" value="F:nucleic acid binding"/>
    <property type="evidence" value="ECO:0007669"/>
    <property type="project" value="InterPro"/>
</dbReference>
<gene>
    <name evidence="3" type="ORF">RIF29_37886</name>
</gene>
<dbReference type="CDD" id="cd06222">
    <property type="entry name" value="RNase_H_like"/>
    <property type="match status" value="1"/>
</dbReference>
<keyword evidence="4" id="KW-1185">Reference proteome</keyword>
<organism evidence="3 4">
    <name type="scientific">Crotalaria pallida</name>
    <name type="common">Smooth rattlebox</name>
    <name type="synonym">Crotalaria striata</name>
    <dbReference type="NCBI Taxonomy" id="3830"/>
    <lineage>
        <taxon>Eukaryota</taxon>
        <taxon>Viridiplantae</taxon>
        <taxon>Streptophyta</taxon>
        <taxon>Embryophyta</taxon>
        <taxon>Tracheophyta</taxon>
        <taxon>Spermatophyta</taxon>
        <taxon>Magnoliopsida</taxon>
        <taxon>eudicotyledons</taxon>
        <taxon>Gunneridae</taxon>
        <taxon>Pentapetalae</taxon>
        <taxon>rosids</taxon>
        <taxon>fabids</taxon>
        <taxon>Fabales</taxon>
        <taxon>Fabaceae</taxon>
        <taxon>Papilionoideae</taxon>
        <taxon>50 kb inversion clade</taxon>
        <taxon>genistoids sensu lato</taxon>
        <taxon>core genistoids</taxon>
        <taxon>Crotalarieae</taxon>
        <taxon>Crotalaria</taxon>
    </lineage>
</organism>
<name>A0AAN9E050_CROPI</name>
<dbReference type="GO" id="GO:0004523">
    <property type="term" value="F:RNA-DNA hybrid ribonuclease activity"/>
    <property type="evidence" value="ECO:0007669"/>
    <property type="project" value="InterPro"/>
</dbReference>
<dbReference type="PANTHER" id="PTHR47723:SF19">
    <property type="entry name" value="POLYNUCLEOTIDYL TRANSFERASE, RIBONUCLEASE H-LIKE SUPERFAMILY PROTEIN"/>
    <property type="match status" value="1"/>
</dbReference>
<protein>
    <recommendedName>
        <fullName evidence="2">RNase H type-1 domain-containing protein</fullName>
    </recommendedName>
</protein>
<dbReference type="Proteomes" id="UP001372338">
    <property type="component" value="Unassembled WGS sequence"/>
</dbReference>
<dbReference type="InterPro" id="IPR036397">
    <property type="entry name" value="RNaseH_sf"/>
</dbReference>
<feature type="compositionally biased region" description="Basic and acidic residues" evidence="1">
    <location>
        <begin position="105"/>
        <end position="119"/>
    </location>
</feature>
<evidence type="ECO:0000313" key="3">
    <source>
        <dbReference type="EMBL" id="KAK7243101.1"/>
    </source>
</evidence>
<dbReference type="Pfam" id="PF13456">
    <property type="entry name" value="RVT_3"/>
    <property type="match status" value="1"/>
</dbReference>
<feature type="region of interest" description="Disordered" evidence="1">
    <location>
        <begin position="1"/>
        <end position="30"/>
    </location>
</feature>
<evidence type="ECO:0000313" key="4">
    <source>
        <dbReference type="Proteomes" id="UP001372338"/>
    </source>
</evidence>
<dbReference type="AlphaFoldDB" id="A0AAN9E050"/>
<dbReference type="InterPro" id="IPR012337">
    <property type="entry name" value="RNaseH-like_sf"/>
</dbReference>
<comment type="caution">
    <text evidence="3">The sequence shown here is derived from an EMBL/GenBank/DDBJ whole genome shotgun (WGS) entry which is preliminary data.</text>
</comment>
<feature type="region of interest" description="Disordered" evidence="1">
    <location>
        <begin position="59"/>
        <end position="119"/>
    </location>
</feature>
<dbReference type="PROSITE" id="PS50879">
    <property type="entry name" value="RNASE_H_1"/>
    <property type="match status" value="1"/>
</dbReference>
<dbReference type="Gene3D" id="3.30.420.10">
    <property type="entry name" value="Ribonuclease H-like superfamily/Ribonuclease H"/>
    <property type="match status" value="1"/>
</dbReference>
<sequence length="404" mass="44008">MAPTEEPALAGGGEAQLGDNNGNPRIVDKDPVKVADKATIVPDIVELDYGDWLVVTRRKRSPPKNPQAPHNNDKVLGGHSKNLSGPTTKSGPEFVAGPSVKTHAIKVDSGKSRRQDRSTPTHVLLKNAGKDVYVLDQQWILDDIRTTLPQHATNAILQGQNFATISDPVEWFKLGESHNSPLFFATLWWIWKARNAMCIERRKIPRHSVINSIHNLSSLIKSNLSNTVSTPSPQKWIKWENPPSGSIAVNVDGSCKGNPGPAGFGGLLRDDSGKWLTGFYGHVGISNNLHVEIEAILRGLEVAWNYGARKVVCFSDSLDALRLVENNLGIFHLYASILRVIYAYKLRPWELSFKHILHEGNTCADILAKSGASCSALMTILNAPPAALGSSLLAVAMGVSLPRP</sequence>
<feature type="compositionally biased region" description="Polar residues" evidence="1">
    <location>
        <begin position="81"/>
        <end position="90"/>
    </location>
</feature>